<dbReference type="InterPro" id="IPR038475">
    <property type="entry name" value="RecG_C_sf"/>
</dbReference>
<dbReference type="EMBL" id="JBHTLP010000044">
    <property type="protein sequence ID" value="MFD1145402.1"/>
    <property type="molecule type" value="Genomic_DNA"/>
</dbReference>
<keyword evidence="1" id="KW-0067">ATP-binding</keyword>
<dbReference type="Pfam" id="PF13749">
    <property type="entry name" value="HATPase_c_4"/>
    <property type="match status" value="1"/>
</dbReference>
<keyword evidence="1" id="KW-0547">Nucleotide-binding</keyword>
<sequence>MQLLSSTNNFKNGIYWCLRESGPGNCPQYVHELATACGPNFSFVSIEGFDQLLDRDLWQTLKKDSAAFNHNRSSEIRDTSALSQTFDSSLVVDASSDAVEWSIVQHRLTEYSKRLDLPAPKIERSELEWQMDRRGLASIIDRKFSLTVSGCLLFTTSPQRFFPSATIQLIFRGPQSWLRSLDEDMTNDAGVDQTVRLVNGHLYRQITEVTDILAFINKPFRLKGEVSESVYPYPPLAIKEILVNAIAHRDYTCREPVIIEIEPAYLRITSPGGLVDDVRKQVQSESLEDQITKSNKRGIKGYRNPVIADLLYGSGAMDKEGSGLADVYKWVKANAGTVTFGPSDENDHFTVTIYSRKEAVDEITKTASPLITRSTRCAINILELIDFPQIVYSATTEYWNGKGVWEATQSAWLPSFCLRSGRLWSFSNLNDRHNPLSKAIENGTQEVMKTTDFISIEDGRWFVDLMNRNLYQHFKSIGLICDEKRRRAYFPAIKDSDQPRVYRYQARTKKATRTVVKPHIGSKGGIIYWEHQSFNFRLERLGDTWGLFINPGYAFTTGGWKYLVSPERANILSTKRASRDYNQTVHNSTYFWVQVLAGTNDNGIIVLQTAPSPPDLPKSTQNLNTSTDISSDEVMDSFRLKLPRIAFSDVLPTASLNDVVLDDEFIEPEYEFEEMDDISLEEELEALVKKQKSEIRE</sequence>
<comment type="caution">
    <text evidence="1">The sequence shown here is derived from an EMBL/GenBank/DDBJ whole genome shotgun (WGS) entry which is preliminary data.</text>
</comment>
<proteinExistence type="predicted"/>
<protein>
    <submittedName>
        <fullName evidence="1">ATP-binding protein</fullName>
    </submittedName>
</protein>
<dbReference type="PANTHER" id="PTHR30595:SF6">
    <property type="entry name" value="SCHLAFEN ALBA-2 DOMAIN-CONTAINING PROTEIN"/>
    <property type="match status" value="1"/>
</dbReference>
<dbReference type="Gene3D" id="3.30.565.60">
    <property type="match status" value="1"/>
</dbReference>
<dbReference type="GO" id="GO:0005524">
    <property type="term" value="F:ATP binding"/>
    <property type="evidence" value="ECO:0007669"/>
    <property type="project" value="UniProtKB-KW"/>
</dbReference>
<dbReference type="RefSeq" id="WP_379885705.1">
    <property type="nucleotide sequence ID" value="NZ_JBHTLP010000044.1"/>
</dbReference>
<dbReference type="Proteomes" id="UP001597116">
    <property type="component" value="Unassembled WGS sequence"/>
</dbReference>
<organism evidence="1 2">
    <name type="scientific">Larkinella insperata</name>
    <dbReference type="NCBI Taxonomy" id="332158"/>
    <lineage>
        <taxon>Bacteria</taxon>
        <taxon>Pseudomonadati</taxon>
        <taxon>Bacteroidota</taxon>
        <taxon>Cytophagia</taxon>
        <taxon>Cytophagales</taxon>
        <taxon>Spirosomataceae</taxon>
        <taxon>Larkinella</taxon>
    </lineage>
</organism>
<reference evidence="2" key="1">
    <citation type="journal article" date="2019" name="Int. J. Syst. Evol. Microbiol.">
        <title>The Global Catalogue of Microorganisms (GCM) 10K type strain sequencing project: providing services to taxonomists for standard genome sequencing and annotation.</title>
        <authorList>
            <consortium name="The Broad Institute Genomics Platform"/>
            <consortium name="The Broad Institute Genome Sequencing Center for Infectious Disease"/>
            <person name="Wu L."/>
            <person name="Ma J."/>
        </authorList>
    </citation>
    <scope>NUCLEOTIDE SEQUENCE [LARGE SCALE GENOMIC DNA]</scope>
    <source>
        <strain evidence="2">CCUG 55608</strain>
    </source>
</reference>
<evidence type="ECO:0000313" key="2">
    <source>
        <dbReference type="Proteomes" id="UP001597116"/>
    </source>
</evidence>
<dbReference type="PANTHER" id="PTHR30595">
    <property type="entry name" value="GLPR-RELATED TRANSCRIPTIONAL REPRESSOR"/>
    <property type="match status" value="1"/>
</dbReference>
<name>A0ABW3QH44_9BACT</name>
<gene>
    <name evidence="1" type="ORF">ACFQ4C_30025</name>
</gene>
<keyword evidence="2" id="KW-1185">Reference proteome</keyword>
<evidence type="ECO:0000313" key="1">
    <source>
        <dbReference type="EMBL" id="MFD1145402.1"/>
    </source>
</evidence>
<accession>A0ABW3QH44</accession>